<protein>
    <submittedName>
        <fullName evidence="1">Uncharacterized protein</fullName>
    </submittedName>
</protein>
<name>A0A0E9PT02_ANGAN</name>
<sequence>MEVGLKPETNMAFIALLWLKQWALKKIWVVLKSSKFSFKVQQRMLIGSKMA</sequence>
<organism evidence="1">
    <name type="scientific">Anguilla anguilla</name>
    <name type="common">European freshwater eel</name>
    <name type="synonym">Muraena anguilla</name>
    <dbReference type="NCBI Taxonomy" id="7936"/>
    <lineage>
        <taxon>Eukaryota</taxon>
        <taxon>Metazoa</taxon>
        <taxon>Chordata</taxon>
        <taxon>Craniata</taxon>
        <taxon>Vertebrata</taxon>
        <taxon>Euteleostomi</taxon>
        <taxon>Actinopterygii</taxon>
        <taxon>Neopterygii</taxon>
        <taxon>Teleostei</taxon>
        <taxon>Anguilliformes</taxon>
        <taxon>Anguillidae</taxon>
        <taxon>Anguilla</taxon>
    </lineage>
</organism>
<reference evidence="1" key="1">
    <citation type="submission" date="2014-11" db="EMBL/GenBank/DDBJ databases">
        <authorList>
            <person name="Amaro Gonzalez C."/>
        </authorList>
    </citation>
    <scope>NUCLEOTIDE SEQUENCE</scope>
</reference>
<proteinExistence type="predicted"/>
<evidence type="ECO:0000313" key="1">
    <source>
        <dbReference type="EMBL" id="JAH07731.1"/>
    </source>
</evidence>
<dbReference type="AlphaFoldDB" id="A0A0E9PT02"/>
<dbReference type="EMBL" id="GBXM01100846">
    <property type="protein sequence ID" value="JAH07731.1"/>
    <property type="molecule type" value="Transcribed_RNA"/>
</dbReference>
<reference evidence="1" key="2">
    <citation type="journal article" date="2015" name="Fish Shellfish Immunol.">
        <title>Early steps in the European eel (Anguilla anguilla)-Vibrio vulnificus interaction in the gills: Role of the RtxA13 toxin.</title>
        <authorList>
            <person name="Callol A."/>
            <person name="Pajuelo D."/>
            <person name="Ebbesson L."/>
            <person name="Teles M."/>
            <person name="MacKenzie S."/>
            <person name="Amaro C."/>
        </authorList>
    </citation>
    <scope>NUCLEOTIDE SEQUENCE</scope>
</reference>
<accession>A0A0E9PT02</accession>